<feature type="transmembrane region" description="Helical" evidence="2">
    <location>
        <begin position="6"/>
        <end position="24"/>
    </location>
</feature>
<proteinExistence type="predicted"/>
<evidence type="ECO:0000259" key="3">
    <source>
        <dbReference type="PROSITE" id="PS50010"/>
    </source>
</evidence>
<evidence type="ECO:0000256" key="1">
    <source>
        <dbReference type="SAM" id="MobiDB-lite"/>
    </source>
</evidence>
<sequence length="480" mass="55517">MLAEVIFYFAALVCSLLFFIFLNTQVSTSSDSTSVDSTDVGDDENTTNNTTSNIHQLSIPSTPRKTEQQQHIITSPRRRFQQQHDRSDSLQDLSVKSSELIFDEIMNTVPVIASQDDERVSFDKLAEKKTPLEKKRDHILEEILSTEESYVKGLRELEEAYLKPIREKKLLSKEVFDMIFNDIAIIAGVNENFLSELKKLYFGDKLQSYNVAKLLLHYAHSFKLYTRFIGNYGVAVTALEEEKKKNNKFKKFLEEISVKLGEESTTARDFTIDGHMILPLQRIPRYEMLLQQLKDVTPSGDESYGLIENALLLIKEIASGLNMSQLEYSNIHKSLELSETFKLKDFFIPTRRLLFYFEGEDGINYKRSNGKRGIMDMYVFSDLLLLNRRNSKFLSKQEFIFSPHSKDDNSTTLYLDMEESIISKTITLTCTFKSDKVEPRVLEMYFDSKPEQYDRVREAILVMLDLERQSRRSSVASSSF</sequence>
<comment type="caution">
    <text evidence="4">The sequence shown here is derived from an EMBL/GenBank/DDBJ whole genome shotgun (WGS) entry which is preliminary data.</text>
</comment>
<protein>
    <recommendedName>
        <fullName evidence="3">DH domain-containing protein</fullName>
    </recommendedName>
</protein>
<evidence type="ECO:0000313" key="4">
    <source>
        <dbReference type="EMBL" id="KAG2392546.1"/>
    </source>
</evidence>
<dbReference type="AlphaFoldDB" id="A0AA88H450"/>
<dbReference type="Proteomes" id="UP000816034">
    <property type="component" value="Unassembled WGS sequence"/>
</dbReference>
<keyword evidence="5" id="KW-1185">Reference proteome</keyword>
<keyword evidence="2" id="KW-0472">Membrane</keyword>
<keyword evidence="2" id="KW-0812">Transmembrane</keyword>
<dbReference type="SUPFAM" id="SSF48065">
    <property type="entry name" value="DBL homology domain (DH-domain)"/>
    <property type="match status" value="1"/>
</dbReference>
<feature type="region of interest" description="Disordered" evidence="1">
    <location>
        <begin position="29"/>
        <end position="91"/>
    </location>
</feature>
<dbReference type="RefSeq" id="XP_044554440.1">
    <property type="nucleotide sequence ID" value="XM_044686908.1"/>
</dbReference>
<dbReference type="SMART" id="SM00325">
    <property type="entry name" value="RhoGEF"/>
    <property type="match status" value="1"/>
</dbReference>
<dbReference type="PANTHER" id="PTHR12673:SF159">
    <property type="entry name" value="LD03170P"/>
    <property type="match status" value="1"/>
</dbReference>
<evidence type="ECO:0000256" key="2">
    <source>
        <dbReference type="SAM" id="Phobius"/>
    </source>
</evidence>
<dbReference type="InterPro" id="IPR000219">
    <property type="entry name" value="DH_dom"/>
</dbReference>
<dbReference type="GO" id="GO:0005085">
    <property type="term" value="F:guanyl-nucleotide exchange factor activity"/>
    <property type="evidence" value="ECO:0007669"/>
    <property type="project" value="InterPro"/>
</dbReference>
<feature type="compositionally biased region" description="Polar residues" evidence="1">
    <location>
        <begin position="54"/>
        <end position="73"/>
    </location>
</feature>
<keyword evidence="2" id="KW-1133">Transmembrane helix</keyword>
<reference evidence="4 5" key="1">
    <citation type="journal article" date="2018" name="BMC Genomics">
        <title>The genome of Naegleria lovaniensis, the basis for a comparative approach to unravel pathogenicity factors of the human pathogenic amoeba N. fowleri.</title>
        <authorList>
            <person name="Liechti N."/>
            <person name="Schurch N."/>
            <person name="Bruggmann R."/>
            <person name="Wittwer M."/>
        </authorList>
    </citation>
    <scope>NUCLEOTIDE SEQUENCE [LARGE SCALE GENOMIC DNA]</scope>
    <source>
        <strain evidence="4 5">ATCC 30569</strain>
    </source>
</reference>
<accession>A0AA88H450</accession>
<feature type="compositionally biased region" description="Low complexity" evidence="1">
    <location>
        <begin position="29"/>
        <end position="38"/>
    </location>
</feature>
<dbReference type="PROSITE" id="PS50010">
    <property type="entry name" value="DH_2"/>
    <property type="match status" value="1"/>
</dbReference>
<dbReference type="PANTHER" id="PTHR12673">
    <property type="entry name" value="FACIOGENITAL DYSPLASIA PROTEIN"/>
    <property type="match status" value="1"/>
</dbReference>
<dbReference type="CDD" id="cd00160">
    <property type="entry name" value="RhoGEF"/>
    <property type="match status" value="1"/>
</dbReference>
<feature type="domain" description="DH" evidence="3">
    <location>
        <begin position="135"/>
        <end position="324"/>
    </location>
</feature>
<dbReference type="GO" id="GO:0005737">
    <property type="term" value="C:cytoplasm"/>
    <property type="evidence" value="ECO:0007669"/>
    <property type="project" value="TreeGrafter"/>
</dbReference>
<dbReference type="Pfam" id="PF00621">
    <property type="entry name" value="RhoGEF"/>
    <property type="match status" value="1"/>
</dbReference>
<dbReference type="InterPro" id="IPR035899">
    <property type="entry name" value="DBL_dom_sf"/>
</dbReference>
<name>A0AA88H450_NAELO</name>
<dbReference type="EMBL" id="PYSW02000004">
    <property type="protein sequence ID" value="KAG2392546.1"/>
    <property type="molecule type" value="Genomic_DNA"/>
</dbReference>
<gene>
    <name evidence="4" type="ORF">C9374_011271</name>
</gene>
<dbReference type="InterPro" id="IPR051092">
    <property type="entry name" value="FYVE_RhoGEF_PH"/>
</dbReference>
<evidence type="ECO:0000313" key="5">
    <source>
        <dbReference type="Proteomes" id="UP000816034"/>
    </source>
</evidence>
<dbReference type="Gene3D" id="1.20.900.10">
    <property type="entry name" value="Dbl homology (DH) domain"/>
    <property type="match status" value="1"/>
</dbReference>
<organism evidence="4 5">
    <name type="scientific">Naegleria lovaniensis</name>
    <name type="common">Amoeba</name>
    <dbReference type="NCBI Taxonomy" id="51637"/>
    <lineage>
        <taxon>Eukaryota</taxon>
        <taxon>Discoba</taxon>
        <taxon>Heterolobosea</taxon>
        <taxon>Tetramitia</taxon>
        <taxon>Eutetramitia</taxon>
        <taxon>Vahlkampfiidae</taxon>
        <taxon>Naegleria</taxon>
    </lineage>
</organism>
<dbReference type="GeneID" id="68103725"/>